<proteinExistence type="predicted"/>
<evidence type="ECO:0000313" key="2">
    <source>
        <dbReference type="EMBL" id="CAC5397732.1"/>
    </source>
</evidence>
<gene>
    <name evidence="2" type="ORF">MCOR_32151</name>
</gene>
<protein>
    <submittedName>
        <fullName evidence="2">Uncharacterized protein</fullName>
    </submittedName>
</protein>
<evidence type="ECO:0000256" key="1">
    <source>
        <dbReference type="SAM" id="MobiDB-lite"/>
    </source>
</evidence>
<reference evidence="2 3" key="1">
    <citation type="submission" date="2020-06" db="EMBL/GenBank/DDBJ databases">
        <authorList>
            <person name="Li R."/>
            <person name="Bekaert M."/>
        </authorList>
    </citation>
    <scope>NUCLEOTIDE SEQUENCE [LARGE SCALE GENOMIC DNA]</scope>
    <source>
        <strain evidence="3">wild</strain>
    </source>
</reference>
<evidence type="ECO:0000313" key="3">
    <source>
        <dbReference type="Proteomes" id="UP000507470"/>
    </source>
</evidence>
<dbReference type="Proteomes" id="UP000507470">
    <property type="component" value="Unassembled WGS sequence"/>
</dbReference>
<dbReference type="EMBL" id="CACVKT020005764">
    <property type="protein sequence ID" value="CAC5397732.1"/>
    <property type="molecule type" value="Genomic_DNA"/>
</dbReference>
<accession>A0A6J8CS91</accession>
<name>A0A6J8CS91_MYTCO</name>
<feature type="region of interest" description="Disordered" evidence="1">
    <location>
        <begin position="253"/>
        <end position="274"/>
    </location>
</feature>
<dbReference type="AlphaFoldDB" id="A0A6J8CS91"/>
<dbReference type="OrthoDB" id="6162211at2759"/>
<organism evidence="2 3">
    <name type="scientific">Mytilus coruscus</name>
    <name type="common">Sea mussel</name>
    <dbReference type="NCBI Taxonomy" id="42192"/>
    <lineage>
        <taxon>Eukaryota</taxon>
        <taxon>Metazoa</taxon>
        <taxon>Spiralia</taxon>
        <taxon>Lophotrochozoa</taxon>
        <taxon>Mollusca</taxon>
        <taxon>Bivalvia</taxon>
        <taxon>Autobranchia</taxon>
        <taxon>Pteriomorphia</taxon>
        <taxon>Mytilida</taxon>
        <taxon>Mytiloidea</taxon>
        <taxon>Mytilidae</taxon>
        <taxon>Mytilinae</taxon>
        <taxon>Mytilus</taxon>
    </lineage>
</organism>
<sequence length="506" mass="56250">MIITLSKLERSYLALFRLEGIQTEAFYRFDDLQNAFCYSQALNNSFGNGGGLFCTLQPKDIIQHCGQLDEDWRSEGNTPKTLVIKPGLQPNSNILVLNPDHYVNTKGENVPVEDCNFVWLPDYPASPSMELAHYINTDTKLEPLRQFVLKAEEVCANNIGPILLAMSCMYLQCHFKRIMDLVGHYNIPLLYSQHTQVGKTLAASCASNLIGAQNLYSRCTLAYLTGRVTGSTLPFVWDDSSSPSDVAQLAVDLGNGASGGSGPPKTKRGKDNPPTTGCIVTANFSMCNIDRAGTRTVPLMFSQLNKEKQPGEGLELQEMAKEASSAFPLIVGLFDQIKKDTVASQTNLVKKLLPMLDLRLQEGLALPLLYLRLILNELKLYRVIPAVVSYIQNPLFQELSGRPTTDQDESTLNTLITRISIIVNNKDLAEEASDHIRVMPDYIAVRPSEISKLLDMPEDQTRKILNHPGCSRGQVRLQTGNKKCYKVFKNLLTNNVVKKLEEGMTM</sequence>
<keyword evidence="3" id="KW-1185">Reference proteome</keyword>